<feature type="transmembrane region" description="Helical" evidence="2">
    <location>
        <begin position="107"/>
        <end position="124"/>
    </location>
</feature>
<dbReference type="InterPro" id="IPR036374">
    <property type="entry name" value="OxRdtase_Mopterin-bd_sf"/>
</dbReference>
<keyword evidence="2" id="KW-1133">Transmembrane helix</keyword>
<dbReference type="SUPFAM" id="SSF56524">
    <property type="entry name" value="Oxidoreductase molybdopterin-binding domain"/>
    <property type="match status" value="1"/>
</dbReference>
<dbReference type="PANTHER" id="PTHR19372:SF7">
    <property type="entry name" value="SULFITE OXIDASE, MITOCHONDRIAL"/>
    <property type="match status" value="1"/>
</dbReference>
<keyword evidence="2" id="KW-0812">Transmembrane</keyword>
<accession>A0A1T4Z8F3</accession>
<evidence type="ECO:0000313" key="5">
    <source>
        <dbReference type="Proteomes" id="UP000191040"/>
    </source>
</evidence>
<dbReference type="GO" id="GO:0020037">
    <property type="term" value="F:heme binding"/>
    <property type="evidence" value="ECO:0007669"/>
    <property type="project" value="TreeGrafter"/>
</dbReference>
<feature type="transmembrane region" description="Helical" evidence="2">
    <location>
        <begin position="169"/>
        <end position="190"/>
    </location>
</feature>
<dbReference type="GO" id="GO:0043546">
    <property type="term" value="F:molybdopterin cofactor binding"/>
    <property type="evidence" value="ECO:0007669"/>
    <property type="project" value="TreeGrafter"/>
</dbReference>
<evidence type="ECO:0000259" key="3">
    <source>
        <dbReference type="Pfam" id="PF00174"/>
    </source>
</evidence>
<evidence type="ECO:0000313" key="4">
    <source>
        <dbReference type="EMBL" id="SKB10292.1"/>
    </source>
</evidence>
<keyword evidence="5" id="KW-1185">Reference proteome</keyword>
<proteinExistence type="predicted"/>
<feature type="domain" description="Oxidoreductase molybdopterin-binding" evidence="3">
    <location>
        <begin position="240"/>
        <end position="390"/>
    </location>
</feature>
<sequence length="514" mass="54793">MFGSHPFGGPQRTPSMNRHEAVSGVTAGLTAALAGLATGHLAAALIAPASSPVLSVGSAVIDRTPTALKQFAIERFGTADKPILLGTVLVVTLLLAAIGGLLARRSFLAGAAVVLGLVAAAGWAALARPAARPVDVLPAAVTAIVALVVLRWLTPEPGEPVDGPGRRRLLARTGVIVGAAVVVGSVGQWLTVRARDVTNIVFPRARKPLPPLPRGLEAQYRGVSPFRTDRDDFYRVDINLTVPVVDHETWTLRIDGMVDRPFELTFDELLELPLVECDITLTCVSNEVGGPYVGAARWLGVRVSDLLERAGVRDGADQILSTAVDGFTISTPLTAAQDGRDMIVAVAMNGEALPRDHGFPARLVTPGLYGYVGATKWLTRLTVTTYEKKTAYWTDRDWAIDGPIKISSRIDTPAALKPVEAGRIVVAGVAWAQGRGVGAVEVKVDDGDWKPAEFGPDAGVDYWRQWYLLWDAEPGRHTLTVRAKSLEGEVQTEKRAAPFPDGSSGYQQIVVQVT</sequence>
<feature type="transmembrane region" description="Helical" evidence="2">
    <location>
        <begin position="83"/>
        <end position="102"/>
    </location>
</feature>
<name>A0A1T4Z8F3_9ACTN</name>
<dbReference type="SUPFAM" id="SSF81296">
    <property type="entry name" value="E set domains"/>
    <property type="match status" value="1"/>
</dbReference>
<feature type="region of interest" description="Disordered" evidence="1">
    <location>
        <begin position="1"/>
        <end position="20"/>
    </location>
</feature>
<dbReference type="Gene3D" id="2.60.40.650">
    <property type="match status" value="1"/>
</dbReference>
<dbReference type="STRING" id="1736691.SAMN06295964_3237"/>
<dbReference type="Pfam" id="PF00174">
    <property type="entry name" value="Oxidored_molyb"/>
    <property type="match status" value="1"/>
</dbReference>
<reference evidence="5" key="1">
    <citation type="submission" date="2017-02" db="EMBL/GenBank/DDBJ databases">
        <authorList>
            <person name="Varghese N."/>
            <person name="Submissions S."/>
        </authorList>
    </citation>
    <scope>NUCLEOTIDE SEQUENCE [LARGE SCALE GENOMIC DNA]</scope>
    <source>
        <strain evidence="5">9H-4</strain>
    </source>
</reference>
<evidence type="ECO:0000256" key="1">
    <source>
        <dbReference type="SAM" id="MobiDB-lite"/>
    </source>
</evidence>
<dbReference type="PANTHER" id="PTHR19372">
    <property type="entry name" value="SULFITE REDUCTASE"/>
    <property type="match status" value="1"/>
</dbReference>
<dbReference type="AlphaFoldDB" id="A0A1T4Z8F3"/>
<dbReference type="InterPro" id="IPR014756">
    <property type="entry name" value="Ig_E-set"/>
</dbReference>
<gene>
    <name evidence="4" type="ORF">SAMN06295964_3237</name>
</gene>
<dbReference type="EMBL" id="LT796768">
    <property type="protein sequence ID" value="SKB10292.1"/>
    <property type="molecule type" value="Genomic_DNA"/>
</dbReference>
<keyword evidence="2" id="KW-0472">Membrane</keyword>
<dbReference type="GO" id="GO:0008482">
    <property type="term" value="F:sulfite oxidase activity"/>
    <property type="evidence" value="ECO:0007669"/>
    <property type="project" value="TreeGrafter"/>
</dbReference>
<dbReference type="GO" id="GO:0006790">
    <property type="term" value="P:sulfur compound metabolic process"/>
    <property type="evidence" value="ECO:0007669"/>
    <property type="project" value="TreeGrafter"/>
</dbReference>
<dbReference type="InterPro" id="IPR000572">
    <property type="entry name" value="OxRdtase_Mopterin-bd_dom"/>
</dbReference>
<protein>
    <submittedName>
        <fullName evidence="4">DMSO/TMAO reductase YedYZ, molybdopterin-dependent catalytic subunit</fullName>
    </submittedName>
</protein>
<dbReference type="Gene3D" id="3.90.420.10">
    <property type="entry name" value="Oxidoreductase, molybdopterin-binding domain"/>
    <property type="match status" value="1"/>
</dbReference>
<dbReference type="Proteomes" id="UP000191040">
    <property type="component" value="Chromosome I"/>
</dbReference>
<feature type="transmembrane region" description="Helical" evidence="2">
    <location>
        <begin position="21"/>
        <end position="47"/>
    </location>
</feature>
<evidence type="ECO:0000256" key="2">
    <source>
        <dbReference type="SAM" id="Phobius"/>
    </source>
</evidence>
<organism evidence="4 5">
    <name type="scientific">Aeromicrobium choanae</name>
    <dbReference type="NCBI Taxonomy" id="1736691"/>
    <lineage>
        <taxon>Bacteria</taxon>
        <taxon>Bacillati</taxon>
        <taxon>Actinomycetota</taxon>
        <taxon>Actinomycetes</taxon>
        <taxon>Propionibacteriales</taxon>
        <taxon>Nocardioidaceae</taxon>
        <taxon>Aeromicrobium</taxon>
    </lineage>
</organism>
<feature type="transmembrane region" description="Helical" evidence="2">
    <location>
        <begin position="136"/>
        <end position="153"/>
    </location>
</feature>